<sequence length="103" mass="10682">MDCGPAEGPSLIDVVLDTADAGPDELLQSIKGLAAELDYCIVRLAQSSSAGIADRDLRVANSSAAEWVRRTLEDIIATSAGIRFAGRDQVQSSPAREGLPAAG</sequence>
<reference evidence="1" key="1">
    <citation type="submission" date="2020-02" db="EMBL/GenBank/DDBJ databases">
        <authorList>
            <person name="Meier V. D."/>
        </authorList>
    </citation>
    <scope>NUCLEOTIDE SEQUENCE</scope>
    <source>
        <strain evidence="1">AVDCRST_MAG83</strain>
    </source>
</reference>
<organism evidence="1">
    <name type="scientific">uncultured Arthrobacter sp</name>
    <dbReference type="NCBI Taxonomy" id="114050"/>
    <lineage>
        <taxon>Bacteria</taxon>
        <taxon>Bacillati</taxon>
        <taxon>Actinomycetota</taxon>
        <taxon>Actinomycetes</taxon>
        <taxon>Micrococcales</taxon>
        <taxon>Micrococcaceae</taxon>
        <taxon>Arthrobacter</taxon>
        <taxon>environmental samples</taxon>
    </lineage>
</organism>
<proteinExistence type="predicted"/>
<dbReference type="EMBL" id="CADCTE010000156">
    <property type="protein sequence ID" value="CAA9264444.1"/>
    <property type="molecule type" value="Genomic_DNA"/>
</dbReference>
<gene>
    <name evidence="1" type="ORF">AVDCRST_MAG83-3182</name>
</gene>
<name>A0A6J4J1H7_9MICC</name>
<protein>
    <submittedName>
        <fullName evidence="1">Uncharacterized protein</fullName>
    </submittedName>
</protein>
<dbReference type="RefSeq" id="WP_294569223.1">
    <property type="nucleotide sequence ID" value="NZ_CADCTE010000156.1"/>
</dbReference>
<accession>A0A6J4J1H7</accession>
<evidence type="ECO:0000313" key="1">
    <source>
        <dbReference type="EMBL" id="CAA9264444.1"/>
    </source>
</evidence>
<dbReference type="AlphaFoldDB" id="A0A6J4J1H7"/>